<organism evidence="1 2">
    <name type="scientific">Choristoneura fumiferana</name>
    <name type="common">Spruce budworm moth</name>
    <name type="synonym">Archips fumiferana</name>
    <dbReference type="NCBI Taxonomy" id="7141"/>
    <lineage>
        <taxon>Eukaryota</taxon>
        <taxon>Metazoa</taxon>
        <taxon>Ecdysozoa</taxon>
        <taxon>Arthropoda</taxon>
        <taxon>Hexapoda</taxon>
        <taxon>Insecta</taxon>
        <taxon>Pterygota</taxon>
        <taxon>Neoptera</taxon>
        <taxon>Endopterygota</taxon>
        <taxon>Lepidoptera</taxon>
        <taxon>Glossata</taxon>
        <taxon>Ditrysia</taxon>
        <taxon>Tortricoidea</taxon>
        <taxon>Tortricidae</taxon>
        <taxon>Tortricinae</taxon>
        <taxon>Choristoneura</taxon>
    </lineage>
</organism>
<sequence>MSSTFHDLVESILLYSAVGQGHWSGAPHSALHYVVISYRKRSVKICASKMKPIIIVHGGAGDIPQSRVKGKLDGTKAAVIAGHRVLESGGSALEAVEAAVVSMELDENFNAGYGSVLNLRGEVEMEASIMCGKSLDVGAVTLVKDFLHPISIAHKVLTESPHSLLGAEGAKIFALEKGGVGTVGAVAVDAGGHVAVATSTGGMSGKAVGRIGDTPQIGSGTYADDKVGGVSTTVNFSKINIITDPRKFYDSLYERFKTANRRIAVASLYIGTGTLEKELLKVTKQNVMRNKSLKFSVLLDYQRGTRGEVNSRSLLEEFVSDVPEQCNICLYQTPRLHGSWSKALPSRYNELVGLQHMKLYIADDSVLLSGANCSNDYFQQRQDRYIEINDPDVADFYCELIDEVSNYSKKCVKEGFTEIKFETREAVVREVNEKILNLIQRWKEKQDSSTSFNNPEKDTWVFPLIQMGEYEIRQDERVTQGMLGSAPPDSLIRLATGYFNLTGEYADTLLKDCKANISLLMAHPNVEREMQPAGVHDAVCEEAPQLASAVGPVDQRRVHRHRACRRRHAARAPCVPREHAQLKNLGDLLEEFVLLVHALTQPISDPTKWKFLSLLRCKEPVLYFVIEAYRLAGVELVAAASEDGKYGMVVDGIVDTCFQYHSNRDSVVNQARRGRRRSRAWAPTALLLRRLSTGDSKLKSLNLNQNTTKEPILANAVCTHRDLSFSKRISSFSQNNQLPVVTPQITRSFSDNIIKMTSSSPETNAIEVPKHTNALVSEKSPYLLQHAHNPVQWYPWCQEAIDRAKKENKLIFLSVGYSTCHWCHVMEKESFENEDVAKVMNEHYINIKVDREERPDIDRIYMLFVMATTGGGGWPMSVFLTPDLLPVTGGTYFPPEDRWGRPGFKSILLSLAKKWKENKDQFNQAGAAIMDALQNISKVDNELSPSVPGEETWNKCVQKYISAFEPDFGGFGLAPKFPQCSIFNFLFHFYARDKSDPEGKQCLEMCLHTLTKMAKGGIHDHISSGFARYSVDNDWHVPHFEKMLYDQAQLVTAYTDAFIATKDDFYAEVVRDIIKYVNRDLRHESGGYYSAEDADSYPVHGATHKKEGAFCVWEYDEIESLVGDKKINEIAYMDIICDYFSIDEGGNISPESDPHGELAKKNVLIVYGSKEETAKKFDLTIEKFNQVLTECTEILYKARLERPRPHLDSKMLCSWNALMISGLAQAGQGLGEKDYVEDAIKTANFIKQAKPIRGFLDDYAFLVRSLLDLYEASLDLRWLNWARELQQKQDELFWDNDNGGYFTSYADKSAVESGGDHEREMAKKLLTAFSRRLIENPTALPEMMSALMFYNDSPTQLVRVVRSRLLPGRVLAVADPAADSPAGMSDILLSRIRSVGDAPTAYVCRRYACSLPVTDMPIIAAEVSGFVLFEHSI</sequence>
<gene>
    <name evidence="1" type="ORF">MSG28_004182</name>
</gene>
<accession>A0ACC0KHW2</accession>
<comment type="caution">
    <text evidence="1">The sequence shown here is derived from an EMBL/GenBank/DDBJ whole genome shotgun (WGS) entry which is preliminary data.</text>
</comment>
<protein>
    <submittedName>
        <fullName evidence="1">Uncharacterized protein</fullName>
    </submittedName>
</protein>
<reference evidence="1 2" key="1">
    <citation type="journal article" date="2022" name="Genome Biol. Evol.">
        <title>The Spruce Budworm Genome: Reconstructing the Evolutionary History of Antifreeze Proteins.</title>
        <authorList>
            <person name="Beliveau C."/>
            <person name="Gagne P."/>
            <person name="Picq S."/>
            <person name="Vernygora O."/>
            <person name="Keeling C.I."/>
            <person name="Pinkney K."/>
            <person name="Doucet D."/>
            <person name="Wen F."/>
            <person name="Johnston J.S."/>
            <person name="Maaroufi H."/>
            <person name="Boyle B."/>
            <person name="Laroche J."/>
            <person name="Dewar K."/>
            <person name="Juretic N."/>
            <person name="Blackburn G."/>
            <person name="Nisole A."/>
            <person name="Brunet B."/>
            <person name="Brandao M."/>
            <person name="Lumley L."/>
            <person name="Duan J."/>
            <person name="Quan G."/>
            <person name="Lucarotti C.J."/>
            <person name="Roe A.D."/>
            <person name="Sperling F.A.H."/>
            <person name="Levesque R.C."/>
            <person name="Cusson M."/>
        </authorList>
    </citation>
    <scope>NUCLEOTIDE SEQUENCE [LARGE SCALE GENOMIC DNA]</scope>
    <source>
        <strain evidence="1">Glfc:IPQL:Cfum</strain>
    </source>
</reference>
<evidence type="ECO:0000313" key="2">
    <source>
        <dbReference type="Proteomes" id="UP001064048"/>
    </source>
</evidence>
<keyword evidence="2" id="KW-1185">Reference proteome</keyword>
<dbReference type="Proteomes" id="UP001064048">
    <property type="component" value="Chromosome 6"/>
</dbReference>
<evidence type="ECO:0000313" key="1">
    <source>
        <dbReference type="EMBL" id="KAI8436062.1"/>
    </source>
</evidence>
<proteinExistence type="predicted"/>
<name>A0ACC0KHW2_CHOFU</name>
<dbReference type="EMBL" id="CM046106">
    <property type="protein sequence ID" value="KAI8436062.1"/>
    <property type="molecule type" value="Genomic_DNA"/>
</dbReference>